<protein>
    <recommendedName>
        <fullName evidence="3">Integrase catalytic domain-containing protein</fullName>
    </recommendedName>
</protein>
<proteinExistence type="predicted"/>
<evidence type="ECO:0000313" key="1">
    <source>
        <dbReference type="EMBL" id="MBK1670928.1"/>
    </source>
</evidence>
<dbReference type="RefSeq" id="WP_200343378.1">
    <property type="nucleotide sequence ID" value="NZ_NRRL01000129.1"/>
</dbReference>
<keyword evidence="2" id="KW-1185">Reference proteome</keyword>
<dbReference type="Proteomes" id="UP001296873">
    <property type="component" value="Unassembled WGS sequence"/>
</dbReference>
<sequence>MRFFRTSKEQLLWERTFHILTELQDVLRAFRVWYTANWLNQRHGHRTPDQVRANQPVQVMADRHLPVAA</sequence>
<organism evidence="1 2">
    <name type="scientific">Rhodovibrio sodomensis</name>
    <dbReference type="NCBI Taxonomy" id="1088"/>
    <lineage>
        <taxon>Bacteria</taxon>
        <taxon>Pseudomonadati</taxon>
        <taxon>Pseudomonadota</taxon>
        <taxon>Alphaproteobacteria</taxon>
        <taxon>Rhodospirillales</taxon>
        <taxon>Rhodovibrionaceae</taxon>
        <taxon>Rhodovibrio</taxon>
    </lineage>
</organism>
<accession>A0ABS1DMH2</accession>
<name>A0ABS1DMH2_9PROT</name>
<comment type="caution">
    <text evidence="1">The sequence shown here is derived from an EMBL/GenBank/DDBJ whole genome shotgun (WGS) entry which is preliminary data.</text>
</comment>
<reference evidence="1 2" key="1">
    <citation type="journal article" date="2020" name="Microorganisms">
        <title>Osmotic Adaptation and Compatible Solute Biosynthesis of Phototrophic Bacteria as Revealed from Genome Analyses.</title>
        <authorList>
            <person name="Imhoff J.F."/>
            <person name="Rahn T."/>
            <person name="Kunzel S."/>
            <person name="Keller A."/>
            <person name="Neulinger S.C."/>
        </authorList>
    </citation>
    <scope>NUCLEOTIDE SEQUENCE [LARGE SCALE GENOMIC DNA]</scope>
    <source>
        <strain evidence="1 2">DSM 9895</strain>
    </source>
</reference>
<dbReference type="EMBL" id="NRRL01000129">
    <property type="protein sequence ID" value="MBK1670928.1"/>
    <property type="molecule type" value="Genomic_DNA"/>
</dbReference>
<evidence type="ECO:0000313" key="2">
    <source>
        <dbReference type="Proteomes" id="UP001296873"/>
    </source>
</evidence>
<evidence type="ECO:0008006" key="3">
    <source>
        <dbReference type="Google" id="ProtNLM"/>
    </source>
</evidence>
<gene>
    <name evidence="1" type="ORF">CKO28_23225</name>
</gene>